<accession>D3SQV7</accession>
<keyword evidence="1" id="KW-0812">Transmembrane</keyword>
<dbReference type="InterPro" id="IPR025202">
    <property type="entry name" value="PLD-like_dom"/>
</dbReference>
<dbReference type="PROSITE" id="PS50035">
    <property type="entry name" value="PLD"/>
    <property type="match status" value="1"/>
</dbReference>
<dbReference type="SUPFAM" id="SSF56024">
    <property type="entry name" value="Phospholipase D/nuclease"/>
    <property type="match status" value="1"/>
</dbReference>
<keyword evidence="5" id="KW-1185">Reference proteome</keyword>
<gene>
    <name evidence="3" type="ordered locus">Nmag_1011</name>
    <name evidence="4" type="ORF">C500_17576</name>
</gene>
<dbReference type="PATRIC" id="fig|547559.17.peg.3457"/>
<dbReference type="EMBL" id="AOHS01000056">
    <property type="protein sequence ID" value="ELY25251.1"/>
    <property type="molecule type" value="Genomic_DNA"/>
</dbReference>
<dbReference type="STRING" id="547559.Nmag_1011"/>
<reference evidence="5" key="1">
    <citation type="submission" date="2010-02" db="EMBL/GenBank/DDBJ databases">
        <title>Complete sequence of chromosome of Natrialba magadii ATCC 43099.</title>
        <authorList>
            <consortium name="US DOE Joint Genome Institute"/>
            <person name="Lucas S."/>
            <person name="Copeland A."/>
            <person name="Lapidus A."/>
            <person name="Cheng J.-F."/>
            <person name="Bruce D."/>
            <person name="Goodwin L."/>
            <person name="Pitluck S."/>
            <person name="Davenport K."/>
            <person name="Saunders E."/>
            <person name="Detter J.C."/>
            <person name="Han C."/>
            <person name="Tapia R."/>
            <person name="Land M."/>
            <person name="Hauser L."/>
            <person name="Kyrpides N."/>
            <person name="Mikhailova N."/>
            <person name="De Castro R.E."/>
            <person name="Maupin-Furlow J.A."/>
            <person name="Woyke T."/>
        </authorList>
    </citation>
    <scope>NUCLEOTIDE SEQUENCE [LARGE SCALE GENOMIC DNA]</scope>
    <source>
        <strain evidence="5">ATCC 43099 / DSM 3394 / CCM 3739 / CIP 104546 / IAM 13178 / JCM 8861 / NBRC 102185 / NCIMB 2190 / MS3</strain>
    </source>
</reference>
<dbReference type="Proteomes" id="UP000001879">
    <property type="component" value="Chromosome"/>
</dbReference>
<dbReference type="EMBL" id="CP001932">
    <property type="protein sequence ID" value="ADD04595.1"/>
    <property type="molecule type" value="Genomic_DNA"/>
</dbReference>
<keyword evidence="1" id="KW-1133">Transmembrane helix</keyword>
<dbReference type="InterPro" id="IPR001736">
    <property type="entry name" value="PLipase_D/transphosphatidylase"/>
</dbReference>
<evidence type="ECO:0000259" key="2">
    <source>
        <dbReference type="PROSITE" id="PS50035"/>
    </source>
</evidence>
<dbReference type="Pfam" id="PF13091">
    <property type="entry name" value="PLDc_2"/>
    <property type="match status" value="1"/>
</dbReference>
<dbReference type="GeneID" id="8823842"/>
<proteinExistence type="predicted"/>
<sequence length="216" mass="24527">MIDAEPAVRLLNTTDSTRRFEDALIDLFDDNGTVYLISGYFTYQGYSRIRDAIVSFLERSRENELIVIVGPASDQFSARIARDLWAHDDHEQVSLYKHTRGLHVKLYLRDGPDPVCIIGSANITQVAFEYNVELSVELVRDSIDHPDLQPFFEWVTELMAAATPLRRRDIFGPVQVGCAVINWSNKARLLPIRNVVLRAVPVLVLLVILAGLFRFV</sequence>
<keyword evidence="1" id="KW-0472">Membrane</keyword>
<evidence type="ECO:0000313" key="5">
    <source>
        <dbReference type="Proteomes" id="UP000001879"/>
    </source>
</evidence>
<feature type="transmembrane region" description="Helical" evidence="1">
    <location>
        <begin position="195"/>
        <end position="215"/>
    </location>
</feature>
<evidence type="ECO:0000313" key="6">
    <source>
        <dbReference type="Proteomes" id="UP000011543"/>
    </source>
</evidence>
<dbReference type="HOGENOM" id="CLU_1297518_0_0_2"/>
<reference evidence="3" key="4">
    <citation type="submission" date="2016-09" db="EMBL/GenBank/DDBJ databases">
        <authorList>
            <person name="Pfeiffer F."/>
        </authorList>
    </citation>
    <scope>NUCLEOTIDE SEQUENCE</scope>
    <source>
        <strain evidence="3">ATCC 43099</strain>
    </source>
</reference>
<dbReference type="Proteomes" id="UP000011543">
    <property type="component" value="Unassembled WGS sequence"/>
</dbReference>
<dbReference type="KEGG" id="nmg:Nmag_1011"/>
<dbReference type="Gene3D" id="3.30.870.10">
    <property type="entry name" value="Endonuclease Chain A"/>
    <property type="match status" value="1"/>
</dbReference>
<dbReference type="GO" id="GO:0003824">
    <property type="term" value="F:catalytic activity"/>
    <property type="evidence" value="ECO:0007669"/>
    <property type="project" value="InterPro"/>
</dbReference>
<dbReference type="RefSeq" id="WP_004216843.1">
    <property type="nucleotide sequence ID" value="NC_013922.1"/>
</dbReference>
<evidence type="ECO:0000256" key="1">
    <source>
        <dbReference type="SAM" id="Phobius"/>
    </source>
</evidence>
<evidence type="ECO:0000313" key="4">
    <source>
        <dbReference type="EMBL" id="ELY25251.1"/>
    </source>
</evidence>
<organism evidence="3 5">
    <name type="scientific">Natrialba magadii (strain ATCC 43099 / DSM 3394 / CCM 3739 / CIP 104546 / IAM 13178 / JCM 8861 / NBRC 102185 / NCIMB 2190 / MS3)</name>
    <name type="common">Natronobacterium magadii</name>
    <dbReference type="NCBI Taxonomy" id="547559"/>
    <lineage>
        <taxon>Archaea</taxon>
        <taxon>Methanobacteriati</taxon>
        <taxon>Methanobacteriota</taxon>
        <taxon>Stenosarchaea group</taxon>
        <taxon>Halobacteria</taxon>
        <taxon>Halobacteriales</taxon>
        <taxon>Natrialbaceae</taxon>
        <taxon>Natrialba</taxon>
    </lineage>
</organism>
<evidence type="ECO:0000313" key="3">
    <source>
        <dbReference type="EMBL" id="ADD04595.1"/>
    </source>
</evidence>
<reference evidence="3 5" key="2">
    <citation type="journal article" date="2012" name="BMC Genomics">
        <title>A comparative genomics perspective on the genetic content of the alkaliphilic haloarchaeon Natrialba magadii ATCC 43099T.</title>
        <authorList>
            <person name="Siddaramappa S."/>
            <person name="Challacombe J.F."/>
            <person name="Decastro R.E."/>
            <person name="Pfeiffer F."/>
            <person name="Sastre D.E."/>
            <person name="Gimenez M.I."/>
            <person name="Paggi R.A."/>
            <person name="Detter J.C."/>
            <person name="Davenport K.W."/>
            <person name="Goodwin L.A."/>
            <person name="Kyrpides N."/>
            <person name="Tapia R."/>
            <person name="Pitluck S."/>
            <person name="Lucas S."/>
            <person name="Woyke T."/>
            <person name="Maupin-Furlow J.A."/>
        </authorList>
    </citation>
    <scope>NUCLEOTIDE SEQUENCE [LARGE SCALE GENOMIC DNA]</scope>
    <source>
        <strain evidence="3">ATCC 43099</strain>
        <strain evidence="5">ATCC 43099 / DSM 3394 / CCM 3739 / CIP 104546 / IAM 13178 / JCM 8861 / NBRC 102185 / NCIMB 2190 / MS3</strain>
    </source>
</reference>
<protein>
    <submittedName>
        <fullName evidence="3">PLD domain protein</fullName>
    </submittedName>
</protein>
<feature type="domain" description="PLD phosphodiesterase" evidence="2">
    <location>
        <begin position="98"/>
        <end position="127"/>
    </location>
</feature>
<dbReference type="OrthoDB" id="169510at2157"/>
<dbReference type="PaxDb" id="547559-Nmag_1011"/>
<dbReference type="CDD" id="cd09117">
    <property type="entry name" value="PLDc_Bfil_DEXD_like"/>
    <property type="match status" value="1"/>
</dbReference>
<reference evidence="4 6" key="3">
    <citation type="journal article" date="2014" name="PLoS Genet.">
        <title>Phylogenetically driven sequencing of extremely halophilic archaea reveals strategies for static and dynamic osmo-response.</title>
        <authorList>
            <person name="Becker E.A."/>
            <person name="Seitzer P.M."/>
            <person name="Tritt A."/>
            <person name="Larsen D."/>
            <person name="Krusor M."/>
            <person name="Yao A.I."/>
            <person name="Wu D."/>
            <person name="Madern D."/>
            <person name="Eisen J.A."/>
            <person name="Darling A.E."/>
            <person name="Facciotti M.T."/>
        </authorList>
    </citation>
    <scope>NUCLEOTIDE SEQUENCE [LARGE SCALE GENOMIC DNA]</scope>
    <source>
        <strain evidence="6">ATCC 43099 / DSM 3394 / CCM 3739 / CIP 104546 / IAM 13178 / JCM 8861 / NBRC 102185 / NCIMB 2190 / MS3</strain>
        <strain evidence="4">MS-3</strain>
    </source>
</reference>
<name>D3SQV7_NATMM</name>
<dbReference type="eggNOG" id="arCOG04818">
    <property type="taxonomic scope" value="Archaea"/>
</dbReference>
<dbReference type="AlphaFoldDB" id="D3SQV7"/>